<reference evidence="1 2" key="1">
    <citation type="journal article" date="2019" name="Genome Biol. Evol.">
        <title>Insights into the evolution of the New World diploid cottons (Gossypium, subgenus Houzingenia) based on genome sequencing.</title>
        <authorList>
            <person name="Grover C.E."/>
            <person name="Arick M.A. 2nd"/>
            <person name="Thrash A."/>
            <person name="Conover J.L."/>
            <person name="Sanders W.S."/>
            <person name="Peterson D.G."/>
            <person name="Frelichowski J.E."/>
            <person name="Scheffler J.A."/>
            <person name="Scheffler B.E."/>
            <person name="Wendel J.F."/>
        </authorList>
    </citation>
    <scope>NUCLEOTIDE SEQUENCE [LARGE SCALE GENOMIC DNA]</scope>
    <source>
        <strain evidence="1">4</strain>
        <tissue evidence="1">Leaf</tissue>
    </source>
</reference>
<organism evidence="1 2">
    <name type="scientific">Gossypium laxum</name>
    <dbReference type="NCBI Taxonomy" id="34288"/>
    <lineage>
        <taxon>Eukaryota</taxon>
        <taxon>Viridiplantae</taxon>
        <taxon>Streptophyta</taxon>
        <taxon>Embryophyta</taxon>
        <taxon>Tracheophyta</taxon>
        <taxon>Spermatophyta</taxon>
        <taxon>Magnoliopsida</taxon>
        <taxon>eudicotyledons</taxon>
        <taxon>Gunneridae</taxon>
        <taxon>Pentapetalae</taxon>
        <taxon>rosids</taxon>
        <taxon>malvids</taxon>
        <taxon>Malvales</taxon>
        <taxon>Malvaceae</taxon>
        <taxon>Malvoideae</taxon>
        <taxon>Gossypium</taxon>
    </lineage>
</organism>
<gene>
    <name evidence="1" type="ORF">Golax_010704</name>
</gene>
<proteinExistence type="predicted"/>
<protein>
    <submittedName>
        <fullName evidence="1">Uncharacterized protein</fullName>
    </submittedName>
</protein>
<dbReference type="EMBL" id="JABEZV010000005">
    <property type="protein sequence ID" value="MBA0711536.1"/>
    <property type="molecule type" value="Genomic_DNA"/>
</dbReference>
<name>A0A7J8ZI56_9ROSI</name>
<sequence>MSSLSVSMSSPVREAPKDFPFSPASAPLIFYFIF</sequence>
<keyword evidence="2" id="KW-1185">Reference proteome</keyword>
<evidence type="ECO:0000313" key="2">
    <source>
        <dbReference type="Proteomes" id="UP000593574"/>
    </source>
</evidence>
<dbReference type="Proteomes" id="UP000593574">
    <property type="component" value="Unassembled WGS sequence"/>
</dbReference>
<comment type="caution">
    <text evidence="1">The sequence shown here is derived from an EMBL/GenBank/DDBJ whole genome shotgun (WGS) entry which is preliminary data.</text>
</comment>
<evidence type="ECO:0000313" key="1">
    <source>
        <dbReference type="EMBL" id="MBA0711536.1"/>
    </source>
</evidence>
<accession>A0A7J8ZI56</accession>
<dbReference type="AlphaFoldDB" id="A0A7J8ZI56"/>